<dbReference type="SFLD" id="SFLDG01014">
    <property type="entry name" value="Terpene_Cyclase_Like_1_N-term"/>
    <property type="match status" value="1"/>
</dbReference>
<dbReference type="GO" id="GO:0009507">
    <property type="term" value="C:chloroplast"/>
    <property type="evidence" value="ECO:0007669"/>
    <property type="project" value="TreeGrafter"/>
</dbReference>
<name>A0A8K0IG42_COCNU</name>
<evidence type="ECO:0000313" key="6">
    <source>
        <dbReference type="Proteomes" id="UP000797356"/>
    </source>
</evidence>
<dbReference type="PANTHER" id="PTHR31739">
    <property type="entry name" value="ENT-COPALYL DIPHOSPHATE SYNTHASE, CHLOROPLASTIC"/>
    <property type="match status" value="1"/>
</dbReference>
<dbReference type="GO" id="GO:0009686">
    <property type="term" value="P:gibberellin biosynthetic process"/>
    <property type="evidence" value="ECO:0007669"/>
    <property type="project" value="TreeGrafter"/>
</dbReference>
<dbReference type="InterPro" id="IPR008930">
    <property type="entry name" value="Terpenoid_cyclase/PrenylTrfase"/>
</dbReference>
<comment type="caution">
    <text evidence="5">The sequence shown here is derived from an EMBL/GenBank/DDBJ whole genome shotgun (WGS) entry which is preliminary data.</text>
</comment>
<dbReference type="EMBL" id="CM017878">
    <property type="protein sequence ID" value="KAG1355226.1"/>
    <property type="molecule type" value="Genomic_DNA"/>
</dbReference>
<dbReference type="SFLD" id="SFLDG01605">
    <property type="entry name" value="Terpene_Cyclase_Like_1_N-term"/>
    <property type="match status" value="1"/>
</dbReference>
<dbReference type="GO" id="GO:0000287">
    <property type="term" value="F:magnesium ion binding"/>
    <property type="evidence" value="ECO:0007669"/>
    <property type="project" value="TreeGrafter"/>
</dbReference>
<proteinExistence type="predicted"/>
<gene>
    <name evidence="5" type="ORF">COCNU_07G013380</name>
</gene>
<evidence type="ECO:0000256" key="1">
    <source>
        <dbReference type="ARBA" id="ARBA00001946"/>
    </source>
</evidence>
<dbReference type="Gene3D" id="1.10.600.10">
    <property type="entry name" value="Farnesyl Diphosphate Synthase"/>
    <property type="match status" value="1"/>
</dbReference>
<evidence type="ECO:0000256" key="2">
    <source>
        <dbReference type="ARBA" id="ARBA00022723"/>
    </source>
</evidence>
<dbReference type="SUPFAM" id="SSF48239">
    <property type="entry name" value="Terpenoid cyclases/Protein prenyltransferases"/>
    <property type="match status" value="1"/>
</dbReference>
<dbReference type="Proteomes" id="UP000797356">
    <property type="component" value="Chromosome 7"/>
</dbReference>
<dbReference type="InterPro" id="IPR036965">
    <property type="entry name" value="Terpene_synth_N_sf"/>
</dbReference>
<keyword evidence="3" id="KW-0460">Magnesium</keyword>
<evidence type="ECO:0000313" key="5">
    <source>
        <dbReference type="EMBL" id="KAG1355226.1"/>
    </source>
</evidence>
<keyword evidence="6" id="KW-1185">Reference proteome</keyword>
<protein>
    <submittedName>
        <fullName evidence="5">Ent-copalyl diphosphate synthase 1, chloroplastic</fullName>
    </submittedName>
</protein>
<evidence type="ECO:0000259" key="4">
    <source>
        <dbReference type="Pfam" id="PF01397"/>
    </source>
</evidence>
<dbReference type="PANTHER" id="PTHR31739:SF4">
    <property type="entry name" value="ENT-COPALYL DIPHOSPHATE SYNTHASE, CHLOROPLASTIC"/>
    <property type="match status" value="1"/>
</dbReference>
<evidence type="ECO:0000256" key="3">
    <source>
        <dbReference type="ARBA" id="ARBA00022842"/>
    </source>
</evidence>
<dbReference type="Gene3D" id="1.50.10.160">
    <property type="match status" value="1"/>
</dbReference>
<dbReference type="InterPro" id="IPR050148">
    <property type="entry name" value="Terpene_synthase-like"/>
</dbReference>
<dbReference type="InterPro" id="IPR008949">
    <property type="entry name" value="Isoprenoid_synthase_dom_sf"/>
</dbReference>
<reference evidence="5" key="2">
    <citation type="submission" date="2019-07" db="EMBL/GenBank/DDBJ databases">
        <authorList>
            <person name="Yang Y."/>
            <person name="Bocs S."/>
            <person name="Baudouin L."/>
        </authorList>
    </citation>
    <scope>NUCLEOTIDE SEQUENCE</scope>
    <source>
        <tissue evidence="5">Spear leaf of Hainan Tall coconut</tissue>
    </source>
</reference>
<dbReference type="Pfam" id="PF01397">
    <property type="entry name" value="Terpene_synth"/>
    <property type="match status" value="1"/>
</dbReference>
<dbReference type="Gene3D" id="1.50.10.130">
    <property type="entry name" value="Terpene synthase, N-terminal domain"/>
    <property type="match status" value="1"/>
</dbReference>
<dbReference type="GO" id="GO:0010333">
    <property type="term" value="F:terpene synthase activity"/>
    <property type="evidence" value="ECO:0007669"/>
    <property type="project" value="InterPro"/>
</dbReference>
<comment type="cofactor">
    <cofactor evidence="1">
        <name>Mg(2+)</name>
        <dbReference type="ChEBI" id="CHEBI:18420"/>
    </cofactor>
</comment>
<reference evidence="5" key="1">
    <citation type="journal article" date="2017" name="Gigascience">
        <title>The genome draft of coconut (Cocos nucifera).</title>
        <authorList>
            <person name="Xiao Y."/>
            <person name="Xu P."/>
            <person name="Fan H."/>
            <person name="Baudouin L."/>
            <person name="Xia W."/>
            <person name="Bocs S."/>
            <person name="Xu J."/>
            <person name="Li Q."/>
            <person name="Guo A."/>
            <person name="Zhou L."/>
            <person name="Li J."/>
            <person name="Wu Y."/>
            <person name="Ma Z."/>
            <person name="Armero A."/>
            <person name="Issali A.E."/>
            <person name="Liu N."/>
            <person name="Peng M."/>
            <person name="Yang Y."/>
        </authorList>
    </citation>
    <scope>NUCLEOTIDE SEQUENCE</scope>
    <source>
        <tissue evidence="5">Spear leaf of Hainan Tall coconut</tissue>
    </source>
</reference>
<sequence>MLFSAAARIPPSSATLLRPNLPVSLPGTYAPFLSSIDLLKSRFLCSGLLVISSFVPRGISFLRDNMWRLAEEEAELMPIGFEIAFPSLLEIAKSLGLELPYDDPALQDIYDSRNLKLKRIPKEVMHKLPTTLLHSLEGMLDLDWEKLLALQCLDGSFLFSPASTAYALMQSSNDKCLKYLQKIVERFDGGVPNVYPVDLFEHMWAVDRLERLGISRYFEPEIKQCLDYVYRYWTEEGICWARNSRVHDVDDTAMGFRLLRLHGYHMSPDVFKHFKKEDDFFCFAGQSNQAVTGMYNLNRASQVAFPGEKILEQAKDFSYKFLREKQASNQLLDKWIITKDLPGEVEYALDFPWYASLPRIETRLYIEHYGGADDVWIGKTLYRWYEESGLGKHGVRQSSVLTAYFLAAACVFEPERAAERLAWARTAIVADAISSYFRSESCSNEMRQGFIHDLLQSPTRSGWKRTGLGGKEVVGPVLLQLLDSIASDALLANRGNHIGYHLREAWAKWLLRWKHEDDRTQVREETGLLLVRTVEICAGRSGSVESVAACSEFDWLAGLTSSICHRLQQGNLKKLDKTVEAEMQELAQCVLQRSPNLSSQTKQTFLTVVKSFYYAAHCPSATIDHHISTVLFEPVA</sequence>
<accession>A0A8K0IG42</accession>
<keyword evidence="2" id="KW-0479">Metal-binding</keyword>
<dbReference type="InterPro" id="IPR001906">
    <property type="entry name" value="Terpene_synth_N"/>
</dbReference>
<feature type="domain" description="Terpene synthase N-terminal" evidence="4">
    <location>
        <begin position="143"/>
        <end position="349"/>
    </location>
</feature>
<dbReference type="FunFam" id="1.50.10.130:FF:000002">
    <property type="entry name" value="Ent-copalyl diphosphate synthase, chloroplastic"/>
    <property type="match status" value="1"/>
</dbReference>
<dbReference type="SUPFAM" id="SSF48576">
    <property type="entry name" value="Terpenoid synthases"/>
    <property type="match status" value="1"/>
</dbReference>
<dbReference type="AlphaFoldDB" id="A0A8K0IG42"/>
<dbReference type="OrthoDB" id="2343925at2759"/>
<organism evidence="5 6">
    <name type="scientific">Cocos nucifera</name>
    <name type="common">Coconut palm</name>
    <dbReference type="NCBI Taxonomy" id="13894"/>
    <lineage>
        <taxon>Eukaryota</taxon>
        <taxon>Viridiplantae</taxon>
        <taxon>Streptophyta</taxon>
        <taxon>Embryophyta</taxon>
        <taxon>Tracheophyta</taxon>
        <taxon>Spermatophyta</taxon>
        <taxon>Magnoliopsida</taxon>
        <taxon>Liliopsida</taxon>
        <taxon>Arecaceae</taxon>
        <taxon>Arecoideae</taxon>
        <taxon>Cocoseae</taxon>
        <taxon>Attaleinae</taxon>
        <taxon>Cocos</taxon>
    </lineage>
</organism>